<keyword evidence="8" id="KW-0472">Membrane</keyword>
<proteinExistence type="predicted"/>
<evidence type="ECO:0000256" key="2">
    <source>
        <dbReference type="ARBA" id="ARBA00022679"/>
    </source>
</evidence>
<comment type="pathway">
    <text evidence="1">Protein modification; protein ubiquitination.</text>
</comment>
<protein>
    <submittedName>
        <fullName evidence="11">IBR domain-containing protein</fullName>
    </submittedName>
</protein>
<reference evidence="11" key="2">
    <citation type="submission" date="2017-02" db="UniProtKB">
        <authorList>
            <consortium name="WormBaseParasite"/>
        </authorList>
    </citation>
    <scope>IDENTIFICATION</scope>
</reference>
<keyword evidence="5" id="KW-0863">Zinc-finger</keyword>
<dbReference type="InterPro" id="IPR002867">
    <property type="entry name" value="IBR_dom"/>
</dbReference>
<dbReference type="Proteomes" id="UP000035642">
    <property type="component" value="Unassembled WGS sequence"/>
</dbReference>
<keyword evidence="8" id="KW-1133">Transmembrane helix</keyword>
<keyword evidence="7" id="KW-0862">Zinc</keyword>
<evidence type="ECO:0000256" key="3">
    <source>
        <dbReference type="ARBA" id="ARBA00022723"/>
    </source>
</evidence>
<evidence type="ECO:0000256" key="5">
    <source>
        <dbReference type="ARBA" id="ARBA00022771"/>
    </source>
</evidence>
<dbReference type="GO" id="GO:0043130">
    <property type="term" value="F:ubiquitin binding"/>
    <property type="evidence" value="ECO:0007669"/>
    <property type="project" value="TreeGrafter"/>
</dbReference>
<keyword evidence="3" id="KW-0479">Metal-binding</keyword>
<sequence length="195" mass="21870">MTSLFILMFCYGQGITMVVVLVFTNTVLVGSHYRPTKALIHPGSGNWYRSCLGRFILCSRSGTTVDIFHIYAPADHEASIQVYKNAHVGTVRDCPTEGCGAVLQKNGGCNHMRCTVCNTHFCWLCGFKELSIHCILTPIEGCETQWCAMFDHSLPDFIVTTFVHIFRFTFCALFTGRRDSPFPFVFGVLKLCPFS</sequence>
<dbReference type="InterPro" id="IPR044066">
    <property type="entry name" value="TRIAD_supradom"/>
</dbReference>
<dbReference type="AlphaFoldDB" id="A0A0K0DPY6"/>
<reference evidence="10" key="1">
    <citation type="submission" date="2012-09" db="EMBL/GenBank/DDBJ databases">
        <authorList>
            <person name="Martin A.A."/>
        </authorList>
    </citation>
    <scope>NUCLEOTIDE SEQUENCE</scope>
</reference>
<dbReference type="GO" id="GO:0097039">
    <property type="term" value="P:protein linear polyubiquitination"/>
    <property type="evidence" value="ECO:0007669"/>
    <property type="project" value="TreeGrafter"/>
</dbReference>
<keyword evidence="6" id="KW-0833">Ubl conjugation pathway</keyword>
<accession>A0A0K0DPY6</accession>
<name>A0A0K0DPY6_ANGCA</name>
<dbReference type="GO" id="GO:0071797">
    <property type="term" value="C:LUBAC complex"/>
    <property type="evidence" value="ECO:0007669"/>
    <property type="project" value="TreeGrafter"/>
</dbReference>
<dbReference type="Pfam" id="PF01485">
    <property type="entry name" value="IBR"/>
    <property type="match status" value="1"/>
</dbReference>
<keyword evidence="10" id="KW-1185">Reference proteome</keyword>
<evidence type="ECO:0000256" key="7">
    <source>
        <dbReference type="ARBA" id="ARBA00022833"/>
    </source>
</evidence>
<evidence type="ECO:0000256" key="8">
    <source>
        <dbReference type="SAM" id="Phobius"/>
    </source>
</evidence>
<keyword evidence="4" id="KW-0677">Repeat</keyword>
<evidence type="ECO:0000259" key="9">
    <source>
        <dbReference type="PROSITE" id="PS51873"/>
    </source>
</evidence>
<feature type="domain" description="RING-type" evidence="9">
    <location>
        <begin position="1"/>
        <end position="151"/>
    </location>
</feature>
<dbReference type="WBParaSite" id="ACAC_0001382501-mRNA-1">
    <property type="protein sequence ID" value="ACAC_0001382501-mRNA-1"/>
    <property type="gene ID" value="ACAC_0001382501"/>
</dbReference>
<feature type="transmembrane region" description="Helical" evidence="8">
    <location>
        <begin position="6"/>
        <end position="29"/>
    </location>
</feature>
<dbReference type="PANTHER" id="PTHR22770">
    <property type="entry name" value="UBIQUITIN CONJUGATING ENZYME 7 INTERACTING PROTEIN-RELATED"/>
    <property type="match status" value="1"/>
</dbReference>
<dbReference type="GO" id="GO:0043161">
    <property type="term" value="P:proteasome-mediated ubiquitin-dependent protein catabolic process"/>
    <property type="evidence" value="ECO:0007669"/>
    <property type="project" value="TreeGrafter"/>
</dbReference>
<dbReference type="PANTHER" id="PTHR22770:SF13">
    <property type="entry name" value="RING-TYPE DOMAIN-CONTAINING PROTEIN"/>
    <property type="match status" value="1"/>
</dbReference>
<evidence type="ECO:0000313" key="10">
    <source>
        <dbReference type="Proteomes" id="UP000035642"/>
    </source>
</evidence>
<dbReference type="Gene3D" id="1.20.120.1750">
    <property type="match status" value="1"/>
</dbReference>
<evidence type="ECO:0000256" key="6">
    <source>
        <dbReference type="ARBA" id="ARBA00022786"/>
    </source>
</evidence>
<evidence type="ECO:0000256" key="1">
    <source>
        <dbReference type="ARBA" id="ARBA00004906"/>
    </source>
</evidence>
<keyword evidence="2" id="KW-0808">Transferase</keyword>
<dbReference type="GO" id="GO:0004842">
    <property type="term" value="F:ubiquitin-protein transferase activity"/>
    <property type="evidence" value="ECO:0007669"/>
    <property type="project" value="TreeGrafter"/>
</dbReference>
<keyword evidence="8" id="KW-0812">Transmembrane</keyword>
<evidence type="ECO:0000256" key="4">
    <source>
        <dbReference type="ARBA" id="ARBA00022737"/>
    </source>
</evidence>
<organism evidence="10 11">
    <name type="scientific">Angiostrongylus cantonensis</name>
    <name type="common">Rat lungworm</name>
    <dbReference type="NCBI Taxonomy" id="6313"/>
    <lineage>
        <taxon>Eukaryota</taxon>
        <taxon>Metazoa</taxon>
        <taxon>Ecdysozoa</taxon>
        <taxon>Nematoda</taxon>
        <taxon>Chromadorea</taxon>
        <taxon>Rhabditida</taxon>
        <taxon>Rhabditina</taxon>
        <taxon>Rhabditomorpha</taxon>
        <taxon>Strongyloidea</taxon>
        <taxon>Metastrongylidae</taxon>
        <taxon>Angiostrongylus</taxon>
    </lineage>
</organism>
<dbReference type="GO" id="GO:0008270">
    <property type="term" value="F:zinc ion binding"/>
    <property type="evidence" value="ECO:0007669"/>
    <property type="project" value="UniProtKB-KW"/>
</dbReference>
<dbReference type="STRING" id="6313.A0A0K0DPY6"/>
<dbReference type="SUPFAM" id="SSF57850">
    <property type="entry name" value="RING/U-box"/>
    <property type="match status" value="1"/>
</dbReference>
<dbReference type="InterPro" id="IPR051628">
    <property type="entry name" value="LUBAC_E3_Ligases"/>
</dbReference>
<dbReference type="PROSITE" id="PS51873">
    <property type="entry name" value="TRIAD"/>
    <property type="match status" value="1"/>
</dbReference>
<evidence type="ECO:0000313" key="11">
    <source>
        <dbReference type="WBParaSite" id="ACAC_0001382501-mRNA-1"/>
    </source>
</evidence>